<dbReference type="InterPro" id="IPR029061">
    <property type="entry name" value="THDP-binding"/>
</dbReference>
<dbReference type="SMART" id="SM00861">
    <property type="entry name" value="Transket_pyr"/>
    <property type="match status" value="1"/>
</dbReference>
<feature type="binding site" evidence="12">
    <location>
        <position position="362"/>
    </location>
    <ligand>
        <name>substrate</name>
    </ligand>
</feature>
<dbReference type="CDD" id="cd02012">
    <property type="entry name" value="TPP_TK"/>
    <property type="match status" value="1"/>
</dbReference>
<evidence type="ECO:0000256" key="16">
    <source>
        <dbReference type="SAM" id="MobiDB-lite"/>
    </source>
</evidence>
<comment type="cofactor">
    <cofactor evidence="14">
        <name>Mg(2+)</name>
        <dbReference type="ChEBI" id="CHEBI:18420"/>
    </cofactor>
    <text evidence="14">Binds 1 Mg(2+) ion per subunit. Can also utilize other divalent metal cations, such as Ca(2+), Mn(2+) and Co(2+).</text>
</comment>
<keyword evidence="5 18" id="KW-0808">Transferase</keyword>
<proteinExistence type="inferred from homology"/>
<feature type="binding site" evidence="14">
    <location>
        <position position="160"/>
    </location>
    <ligand>
        <name>Mg(2+)</name>
        <dbReference type="ChEBI" id="CHEBI:18420"/>
    </ligand>
</feature>
<dbReference type="Pfam" id="PF22613">
    <property type="entry name" value="Transketolase_C_1"/>
    <property type="match status" value="1"/>
</dbReference>
<comment type="similarity">
    <text evidence="1">Belongs to the transketolase family.</text>
</comment>
<evidence type="ECO:0000313" key="18">
    <source>
        <dbReference type="EMBL" id="CAA9460425.1"/>
    </source>
</evidence>
<dbReference type="Pfam" id="PF00456">
    <property type="entry name" value="Transketolase_N"/>
    <property type="match status" value="1"/>
</dbReference>
<feature type="binding site" evidence="14">
    <location>
        <position position="192"/>
    </location>
    <ligand>
        <name>Mg(2+)</name>
        <dbReference type="ChEBI" id="CHEBI:18420"/>
    </ligand>
</feature>
<evidence type="ECO:0000256" key="7">
    <source>
        <dbReference type="ARBA" id="ARBA00022842"/>
    </source>
</evidence>
<dbReference type="InterPro" id="IPR009014">
    <property type="entry name" value="Transketo_C/PFOR_II"/>
</dbReference>
<dbReference type="FunFam" id="3.40.50.970:FF:000003">
    <property type="entry name" value="Transketolase"/>
    <property type="match status" value="1"/>
</dbReference>
<evidence type="ECO:0000256" key="2">
    <source>
        <dbReference type="ARBA" id="ARBA00011738"/>
    </source>
</evidence>
<dbReference type="PANTHER" id="PTHR43522:SF2">
    <property type="entry name" value="TRANSKETOLASE 1-RELATED"/>
    <property type="match status" value="1"/>
</dbReference>
<feature type="binding site" evidence="13">
    <location>
        <position position="190"/>
    </location>
    <ligand>
        <name>thiamine diphosphate</name>
        <dbReference type="ChEBI" id="CHEBI:58937"/>
    </ligand>
</feature>
<feature type="site" description="Important for catalytic activity" evidence="15">
    <location>
        <position position="267"/>
    </location>
</feature>
<feature type="binding site" evidence="13">
    <location>
        <position position="71"/>
    </location>
    <ligand>
        <name>thiamine diphosphate</name>
        <dbReference type="ChEBI" id="CHEBI:58937"/>
    </ligand>
</feature>
<evidence type="ECO:0000256" key="12">
    <source>
        <dbReference type="PIRSR" id="PIRSR605478-2"/>
    </source>
</evidence>
<feature type="binding site" evidence="12">
    <location>
        <position position="267"/>
    </location>
    <ligand>
        <name>substrate</name>
    </ligand>
</feature>
<dbReference type="GO" id="GO:0005829">
    <property type="term" value="C:cytosol"/>
    <property type="evidence" value="ECO:0007669"/>
    <property type="project" value="TreeGrafter"/>
</dbReference>
<dbReference type="InterPro" id="IPR055152">
    <property type="entry name" value="Transketolase-like_C_2"/>
</dbReference>
<feature type="binding site" evidence="12">
    <location>
        <position position="524"/>
    </location>
    <ligand>
        <name>substrate</name>
    </ligand>
</feature>
<evidence type="ECO:0000259" key="17">
    <source>
        <dbReference type="SMART" id="SM00861"/>
    </source>
</evidence>
<feature type="binding site" evidence="12">
    <location>
        <position position="478"/>
    </location>
    <ligand>
        <name>substrate</name>
    </ligand>
</feature>
<dbReference type="FunFam" id="3.40.50.920:FF:000003">
    <property type="entry name" value="Transketolase"/>
    <property type="match status" value="1"/>
</dbReference>
<evidence type="ECO:0000256" key="8">
    <source>
        <dbReference type="ARBA" id="ARBA00023052"/>
    </source>
</evidence>
<gene>
    <name evidence="18" type="ORF">AVDCRST_MAG37-3692</name>
</gene>
<evidence type="ECO:0000256" key="9">
    <source>
        <dbReference type="ARBA" id="ARBA00049473"/>
    </source>
</evidence>
<dbReference type="SUPFAM" id="SSF52922">
    <property type="entry name" value="TK C-terminal domain-like"/>
    <property type="match status" value="1"/>
</dbReference>
<evidence type="ECO:0000256" key="6">
    <source>
        <dbReference type="ARBA" id="ARBA00022723"/>
    </source>
</evidence>
<dbReference type="EC" id="2.2.1.1" evidence="3 10"/>
<dbReference type="InterPro" id="IPR033247">
    <property type="entry name" value="Transketolase_fam"/>
</dbReference>
<dbReference type="CDD" id="cd07033">
    <property type="entry name" value="TPP_PYR_DXS_TK_like"/>
    <property type="match status" value="1"/>
</dbReference>
<dbReference type="InterPro" id="IPR005478">
    <property type="entry name" value="Transketolase_bac-like"/>
</dbReference>
<name>A0A6J4R6F7_9ACTN</name>
<dbReference type="EMBL" id="CADCVD010000191">
    <property type="protein sequence ID" value="CAA9460425.1"/>
    <property type="molecule type" value="Genomic_DNA"/>
</dbReference>
<feature type="binding site" evidence="13">
    <location>
        <position position="161"/>
    </location>
    <ligand>
        <name>thiamine diphosphate</name>
        <dbReference type="ChEBI" id="CHEBI:58937"/>
    </ligand>
</feature>
<keyword evidence="7 14" id="KW-0460">Magnesium</keyword>
<evidence type="ECO:0000256" key="15">
    <source>
        <dbReference type="PIRSR" id="PIRSR605478-5"/>
    </source>
</evidence>
<feature type="binding site" evidence="12">
    <location>
        <position position="389"/>
    </location>
    <ligand>
        <name>substrate</name>
    </ligand>
</feature>
<evidence type="ECO:0000256" key="10">
    <source>
        <dbReference type="NCBIfam" id="TIGR00232"/>
    </source>
</evidence>
<feature type="binding site" evidence="12">
    <location>
        <position position="466"/>
    </location>
    <ligand>
        <name>substrate</name>
    </ligand>
</feature>
<organism evidence="18">
    <name type="scientific">uncultured Rubrobacteraceae bacterium</name>
    <dbReference type="NCBI Taxonomy" id="349277"/>
    <lineage>
        <taxon>Bacteria</taxon>
        <taxon>Bacillati</taxon>
        <taxon>Actinomycetota</taxon>
        <taxon>Rubrobacteria</taxon>
        <taxon>Rubrobacterales</taxon>
        <taxon>Rubrobacteraceae</taxon>
        <taxon>environmental samples</taxon>
    </lineage>
</organism>
<comment type="cofactor">
    <cofactor evidence="13">
        <name>thiamine diphosphate</name>
        <dbReference type="ChEBI" id="CHEBI:58937"/>
    </cofactor>
    <text evidence="13">Binds 1 thiamine pyrophosphate per subunit. During the reaction, the substrate forms a covalent intermediate with the cofactor.</text>
</comment>
<accession>A0A6J4R6F7</accession>
<comment type="subunit">
    <text evidence="2">Homodimer.</text>
</comment>
<keyword evidence="6 14" id="KW-0479">Metal-binding</keyword>
<dbReference type="Gene3D" id="3.40.50.920">
    <property type="match status" value="1"/>
</dbReference>
<keyword evidence="8 13" id="KW-0786">Thiamine pyrophosphate</keyword>
<evidence type="ECO:0000256" key="13">
    <source>
        <dbReference type="PIRSR" id="PIRSR605478-3"/>
    </source>
</evidence>
<feature type="domain" description="Transketolase-like pyrimidine-binding" evidence="17">
    <location>
        <begin position="359"/>
        <end position="529"/>
    </location>
</feature>
<evidence type="ECO:0000256" key="4">
    <source>
        <dbReference type="ARBA" id="ARBA00016662"/>
    </source>
</evidence>
<evidence type="ECO:0000256" key="14">
    <source>
        <dbReference type="PIRSR" id="PIRSR605478-4"/>
    </source>
</evidence>
<dbReference type="NCBIfam" id="TIGR00232">
    <property type="entry name" value="tktlase_bact"/>
    <property type="match status" value="1"/>
</dbReference>
<feature type="region of interest" description="Disordered" evidence="16">
    <location>
        <begin position="670"/>
        <end position="693"/>
    </location>
</feature>
<dbReference type="GO" id="GO:0006098">
    <property type="term" value="P:pentose-phosphate shunt"/>
    <property type="evidence" value="ECO:0007669"/>
    <property type="project" value="TreeGrafter"/>
</dbReference>
<feature type="binding site" evidence="13">
    <location>
        <begin position="119"/>
        <end position="121"/>
    </location>
    <ligand>
        <name>thiamine diphosphate</name>
        <dbReference type="ChEBI" id="CHEBI:58937"/>
    </ligand>
</feature>
<comment type="catalytic activity">
    <reaction evidence="9">
        <text>D-sedoheptulose 7-phosphate + D-glyceraldehyde 3-phosphate = aldehydo-D-ribose 5-phosphate + D-xylulose 5-phosphate</text>
        <dbReference type="Rhea" id="RHEA:10508"/>
        <dbReference type="ChEBI" id="CHEBI:57483"/>
        <dbReference type="ChEBI" id="CHEBI:57737"/>
        <dbReference type="ChEBI" id="CHEBI:58273"/>
        <dbReference type="ChEBI" id="CHEBI:59776"/>
        <dbReference type="EC" id="2.2.1.1"/>
    </reaction>
</comment>
<feature type="active site" description="Proton donor" evidence="11">
    <location>
        <position position="415"/>
    </location>
</feature>
<dbReference type="AlphaFoldDB" id="A0A6J4R6F7"/>
<dbReference type="FunFam" id="3.40.50.970:FF:000004">
    <property type="entry name" value="Transketolase"/>
    <property type="match status" value="1"/>
</dbReference>
<dbReference type="GO" id="GO:0000287">
    <property type="term" value="F:magnesium ion binding"/>
    <property type="evidence" value="ECO:0007669"/>
    <property type="project" value="UniProtKB-ARBA"/>
</dbReference>
<protein>
    <recommendedName>
        <fullName evidence="4 10">Transketolase</fullName>
        <ecNumber evidence="3 10">2.2.1.1</ecNumber>
    </recommendedName>
</protein>
<dbReference type="GO" id="GO:0004802">
    <property type="term" value="F:transketolase activity"/>
    <property type="evidence" value="ECO:0007669"/>
    <property type="project" value="UniProtKB-UniRule"/>
</dbReference>
<feature type="binding site" evidence="13">
    <location>
        <position position="442"/>
    </location>
    <ligand>
        <name>thiamine diphosphate</name>
        <dbReference type="ChEBI" id="CHEBI:58937"/>
    </ligand>
</feature>
<reference evidence="18" key="1">
    <citation type="submission" date="2020-02" db="EMBL/GenBank/DDBJ databases">
        <authorList>
            <person name="Meier V. D."/>
        </authorList>
    </citation>
    <scope>NUCLEOTIDE SEQUENCE</scope>
    <source>
        <strain evidence="18">AVDCRST_MAG37</strain>
    </source>
</reference>
<evidence type="ECO:0000256" key="11">
    <source>
        <dbReference type="PIRSR" id="PIRSR605478-1"/>
    </source>
</evidence>
<dbReference type="SUPFAM" id="SSF52518">
    <property type="entry name" value="Thiamin diphosphate-binding fold (THDP-binding)"/>
    <property type="match status" value="2"/>
</dbReference>
<feature type="binding site" evidence="12">
    <location>
        <position position="31"/>
    </location>
    <ligand>
        <name>substrate</name>
    </ligand>
</feature>
<dbReference type="PANTHER" id="PTHR43522">
    <property type="entry name" value="TRANSKETOLASE"/>
    <property type="match status" value="1"/>
</dbReference>
<dbReference type="Gene3D" id="3.40.50.970">
    <property type="match status" value="2"/>
</dbReference>
<sequence length="693" mass="74904">MDLKTRNAAELSINTIRALSMDAVQKARSGHPGTPMALAPVAYTIFTKLLRHNPANPFWPDRDRFVLSAGHASMLLYSMLHLTGYDLTLDDIKNFRQWGSRTPGHPEHFLTPGVETTTGPLGQGFANGVGMGLAERFLADRYNRIGHEIMDHHVYAICSDGDLMEGVAAETASIAGQLALGKLVYVYDDNRITIDGSTAISFDAEDKAKRFEAYGWHVQNVEDSEDLEALEEALTMACDEEERPSLVIVRSHIAYPAPNAIDTAASHGSALGEDEVRAAKEAMSLDPDEHFAVPDEVYEHMNCRTRGRELEEEWNERFSAWRGEFPTLAGEWDRAWSGEPEPGYERELPRWDPAKTQKLATRKAGGAAMDAFKGYVPTMVGGAADLVGSTSTVFSGGGLFGATHSGRNIAWGVREHGMGSAVNGICLHGGMVRPYGSTFLVFSDYMRPAIRLSALMELPVAWVFTHDSVGLGEDGPTHQPVEHYMALRAIPNLTVIRPADANETSAAWRYTLEAEGPVALLLTRQNVPVLDPGAATEGALRGAYVLADAEGGEPEVILVGTGSEVAVALEARELLAEKGVAARVVSMPSWEIFEAQEQEYKDAVLPPGVEARVSVEAGITMGWERYVGFRGTSVGVDRFGASAPGEEVLENLGITPENVANVALGLLGREEEAGETSGTTPAFEETAPEEGHS</sequence>
<dbReference type="InterPro" id="IPR005474">
    <property type="entry name" value="Transketolase_N"/>
</dbReference>
<dbReference type="Pfam" id="PF02779">
    <property type="entry name" value="Transket_pyr"/>
    <property type="match status" value="1"/>
</dbReference>
<feature type="site" description="Important for catalytic activity" evidence="15">
    <location>
        <position position="31"/>
    </location>
</feature>
<evidence type="ECO:0000256" key="3">
    <source>
        <dbReference type="ARBA" id="ARBA00013152"/>
    </source>
</evidence>
<feature type="binding site" evidence="12">
    <location>
        <position position="474"/>
    </location>
    <ligand>
        <name>substrate</name>
    </ligand>
</feature>
<evidence type="ECO:0000256" key="5">
    <source>
        <dbReference type="ARBA" id="ARBA00022679"/>
    </source>
</evidence>
<dbReference type="InterPro" id="IPR005475">
    <property type="entry name" value="Transketolase-like_Pyr-bd"/>
</dbReference>
<feature type="binding site" evidence="13">
    <location>
        <position position="267"/>
    </location>
    <ligand>
        <name>thiamine diphosphate</name>
        <dbReference type="ChEBI" id="CHEBI:58937"/>
    </ligand>
</feature>
<feature type="binding site" evidence="14">
    <location>
        <position position="190"/>
    </location>
    <ligand>
        <name>Mg(2+)</name>
        <dbReference type="ChEBI" id="CHEBI:18420"/>
    </ligand>
</feature>
<evidence type="ECO:0000256" key="1">
    <source>
        <dbReference type="ARBA" id="ARBA00007131"/>
    </source>
</evidence>